<evidence type="ECO:0000313" key="3">
    <source>
        <dbReference type="Proteomes" id="UP000800040"/>
    </source>
</evidence>
<protein>
    <recommendedName>
        <fullName evidence="4">Protein kinase domain-containing protein</fullName>
    </recommendedName>
</protein>
<dbReference type="Proteomes" id="UP000800040">
    <property type="component" value="Unassembled WGS sequence"/>
</dbReference>
<accession>A0A6A5JXU9</accession>
<dbReference type="OrthoDB" id="4062651at2759"/>
<evidence type="ECO:0000313" key="2">
    <source>
        <dbReference type="EMBL" id="KAF1829109.1"/>
    </source>
</evidence>
<dbReference type="InterPro" id="IPR011009">
    <property type="entry name" value="Kinase-like_dom_sf"/>
</dbReference>
<dbReference type="AlphaFoldDB" id="A0A6A5JXU9"/>
<evidence type="ECO:0008006" key="4">
    <source>
        <dbReference type="Google" id="ProtNLM"/>
    </source>
</evidence>
<reference evidence="2" key="1">
    <citation type="submission" date="2020-01" db="EMBL/GenBank/DDBJ databases">
        <authorList>
            <consortium name="DOE Joint Genome Institute"/>
            <person name="Haridas S."/>
            <person name="Albert R."/>
            <person name="Binder M."/>
            <person name="Bloem J."/>
            <person name="Labutti K."/>
            <person name="Salamov A."/>
            <person name="Andreopoulos B."/>
            <person name="Baker S.E."/>
            <person name="Barry K."/>
            <person name="Bills G."/>
            <person name="Bluhm B.H."/>
            <person name="Cannon C."/>
            <person name="Castanera R."/>
            <person name="Culley D.E."/>
            <person name="Daum C."/>
            <person name="Ezra D."/>
            <person name="Gonzalez J.B."/>
            <person name="Henrissat B."/>
            <person name="Kuo A."/>
            <person name="Liang C."/>
            <person name="Lipzen A."/>
            <person name="Lutzoni F."/>
            <person name="Magnuson J."/>
            <person name="Mondo S."/>
            <person name="Nolan M."/>
            <person name="Ohm R."/>
            <person name="Pangilinan J."/>
            <person name="Park H.-J."/>
            <person name="Ramirez L."/>
            <person name="Alfaro M."/>
            <person name="Sun H."/>
            <person name="Tritt A."/>
            <person name="Yoshinaga Y."/>
            <person name="Zwiers L.-H."/>
            <person name="Turgeon B.G."/>
            <person name="Goodwin S.B."/>
            <person name="Spatafora J.W."/>
            <person name="Crous P.W."/>
            <person name="Grigoriev I.V."/>
        </authorList>
    </citation>
    <scope>NUCLEOTIDE SEQUENCE</scope>
    <source>
        <strain evidence="2">P77</strain>
    </source>
</reference>
<dbReference type="Gene3D" id="3.30.200.20">
    <property type="entry name" value="Phosphorylase Kinase, domain 1"/>
    <property type="match status" value="1"/>
</dbReference>
<organism evidence="2 3">
    <name type="scientific">Decorospora gaudefroyi</name>
    <dbReference type="NCBI Taxonomy" id="184978"/>
    <lineage>
        <taxon>Eukaryota</taxon>
        <taxon>Fungi</taxon>
        <taxon>Dikarya</taxon>
        <taxon>Ascomycota</taxon>
        <taxon>Pezizomycotina</taxon>
        <taxon>Dothideomycetes</taxon>
        <taxon>Pleosporomycetidae</taxon>
        <taxon>Pleosporales</taxon>
        <taxon>Pleosporineae</taxon>
        <taxon>Pleosporaceae</taxon>
        <taxon>Decorospora</taxon>
    </lineage>
</organism>
<keyword evidence="3" id="KW-1185">Reference proteome</keyword>
<dbReference type="EMBL" id="ML975466">
    <property type="protein sequence ID" value="KAF1829109.1"/>
    <property type="molecule type" value="Genomic_DNA"/>
</dbReference>
<sequence length="297" mass="33018">MISGRGQQQFPVPQSAGLRSPVEQEPSIASAAPLRTVAIPSLSSPRAWASPDSIDATRPADLSDQPHPVREFVRSENLPMSPQLSSMDEPDDQQLHSHAKLGISGILEALGIESVQNAAMKYGITDLWLPLSKQMFRRLSTNASQTQTFLVLQEGHLHSGLLTWTYSDSEDQTPILLPQHCSLEDDVDIVVENRLLGEGAVGIVEEVTVLLERRSLVCVRKRIGRPKQLQAQQQIMAAFAREVDVMRRVDHRHCVRSVGSYTDMESVNILSLPVADMDLATLLDTRIGEDQWEILYR</sequence>
<gene>
    <name evidence="2" type="ORF">BDW02DRAFT_583950</name>
</gene>
<name>A0A6A5JXU9_9PLEO</name>
<feature type="compositionally biased region" description="Polar residues" evidence="1">
    <location>
        <begin position="1"/>
        <end position="12"/>
    </location>
</feature>
<feature type="region of interest" description="Disordered" evidence="1">
    <location>
        <begin position="1"/>
        <end position="67"/>
    </location>
</feature>
<proteinExistence type="predicted"/>
<dbReference type="SUPFAM" id="SSF56112">
    <property type="entry name" value="Protein kinase-like (PK-like)"/>
    <property type="match status" value="1"/>
</dbReference>
<evidence type="ECO:0000256" key="1">
    <source>
        <dbReference type="SAM" id="MobiDB-lite"/>
    </source>
</evidence>